<keyword evidence="1" id="KW-0472">Membrane</keyword>
<evidence type="ECO:0000313" key="3">
    <source>
        <dbReference type="Proteomes" id="UP000241803"/>
    </source>
</evidence>
<name>A0A2T3LBW2_9GAMM</name>
<dbReference type="AlphaFoldDB" id="A0A2T3LBW2"/>
<feature type="transmembrane region" description="Helical" evidence="1">
    <location>
        <begin position="42"/>
        <end position="65"/>
    </location>
</feature>
<organism evidence="2 3">
    <name type="scientific">Photobacterium indicum</name>
    <dbReference type="NCBI Taxonomy" id="81447"/>
    <lineage>
        <taxon>Bacteria</taxon>
        <taxon>Pseudomonadati</taxon>
        <taxon>Pseudomonadota</taxon>
        <taxon>Gammaproteobacteria</taxon>
        <taxon>Vibrionales</taxon>
        <taxon>Vibrionaceae</taxon>
        <taxon>Photobacterium</taxon>
    </lineage>
</organism>
<keyword evidence="1" id="KW-0812">Transmembrane</keyword>
<gene>
    <name evidence="2" type="ORF">C9J47_10050</name>
</gene>
<feature type="transmembrane region" description="Helical" evidence="1">
    <location>
        <begin position="105"/>
        <end position="123"/>
    </location>
</feature>
<evidence type="ECO:0000256" key="1">
    <source>
        <dbReference type="SAM" id="Phobius"/>
    </source>
</evidence>
<dbReference type="EMBL" id="PYOC01000002">
    <property type="protein sequence ID" value="PSV48836.1"/>
    <property type="molecule type" value="Genomic_DNA"/>
</dbReference>
<dbReference type="RefSeq" id="WP_107253376.1">
    <property type="nucleotide sequence ID" value="NZ_JAKJTK010000025.1"/>
</dbReference>
<feature type="transmembrane region" description="Helical" evidence="1">
    <location>
        <begin position="12"/>
        <end position="30"/>
    </location>
</feature>
<dbReference type="Proteomes" id="UP000241803">
    <property type="component" value="Unassembled WGS sequence"/>
</dbReference>
<evidence type="ECO:0000313" key="2">
    <source>
        <dbReference type="EMBL" id="PSV48836.1"/>
    </source>
</evidence>
<protein>
    <submittedName>
        <fullName evidence="2">Uncharacterized protein</fullName>
    </submittedName>
</protein>
<sequence>MGLDDLKQKNVVNAAKILAVLVATCLLRYVDSFTVIFSYNQVGIVPSIVAMLVLLSGIFATTGLFRGMMWGFIPLYFFIPAATMFFGISIIPFLPSLVSPEFRSIAVLTLNSIVLLFAVFLLLRMMDSNTILQTENA</sequence>
<feature type="transmembrane region" description="Helical" evidence="1">
    <location>
        <begin position="72"/>
        <end position="93"/>
    </location>
</feature>
<keyword evidence="3" id="KW-1185">Reference proteome</keyword>
<reference evidence="2 3" key="1">
    <citation type="submission" date="2018-03" db="EMBL/GenBank/DDBJ databases">
        <title>Whole genome sequencing of Histamine producing bacteria.</title>
        <authorList>
            <person name="Butler K."/>
        </authorList>
    </citation>
    <scope>NUCLEOTIDE SEQUENCE [LARGE SCALE GENOMIC DNA]</scope>
    <source>
        <strain evidence="2 3">ATCC 19614</strain>
    </source>
</reference>
<comment type="caution">
    <text evidence="2">The sequence shown here is derived from an EMBL/GenBank/DDBJ whole genome shotgun (WGS) entry which is preliminary data.</text>
</comment>
<keyword evidence="1" id="KW-1133">Transmembrane helix</keyword>
<accession>A0A2T3LBW2</accession>
<proteinExistence type="predicted"/>